<dbReference type="STRING" id="284811.Q755H6"/>
<protein>
    <recommendedName>
        <fullName evidence="9 10">Signal recognition particle subunit SRP68</fullName>
        <shortName evidence="10">SRP68</shortName>
    </recommendedName>
</protein>
<dbReference type="Proteomes" id="UP000000591">
    <property type="component" value="Chromosome VI"/>
</dbReference>
<dbReference type="PIRSF" id="PIRSF038995">
    <property type="entry name" value="SRP68"/>
    <property type="match status" value="1"/>
</dbReference>
<dbReference type="GO" id="GO:0030942">
    <property type="term" value="F:endoplasmic reticulum signal peptide binding"/>
    <property type="evidence" value="ECO:0007669"/>
    <property type="project" value="InterPro"/>
</dbReference>
<evidence type="ECO:0000256" key="8">
    <source>
        <dbReference type="ARBA" id="ARBA00023274"/>
    </source>
</evidence>
<dbReference type="Gene3D" id="1.10.3450.40">
    <property type="entry name" value="Signal recognition particle, SRP68 subunit, RNA-binding domain"/>
    <property type="match status" value="1"/>
</dbReference>
<dbReference type="FunCoup" id="Q755H6">
    <property type="interactions" value="1006"/>
</dbReference>
<comment type="function">
    <text evidence="10">Component of the signal recognition particle (SRP) complex, a ribonucleoprotein complex that mediates the cotranslational targeting of secretory and membrane proteins to the endoplasmic reticulum (ER). The SRP complex interacts with the signal sequence in nascent secretory and membrane proteins and directs them to the membrane of the ER.</text>
</comment>
<gene>
    <name evidence="11" type="ORF">AGOS_AFL153W</name>
</gene>
<dbReference type="InterPro" id="IPR034652">
    <property type="entry name" value="SRP68-RBD"/>
</dbReference>
<evidence type="ECO:0000313" key="12">
    <source>
        <dbReference type="Proteomes" id="UP000000591"/>
    </source>
</evidence>
<evidence type="ECO:0000313" key="11">
    <source>
        <dbReference type="EMBL" id="AAS53221.1"/>
    </source>
</evidence>
<keyword evidence="4 10" id="KW-0963">Cytoplasm</keyword>
<reference evidence="12" key="2">
    <citation type="journal article" date="2013" name="G3 (Bethesda)">
        <title>Genomes of Ashbya fungi isolated from insects reveal four mating-type loci, numerous translocations, lack of transposons, and distinct gene duplications.</title>
        <authorList>
            <person name="Dietrich F.S."/>
            <person name="Voegeli S."/>
            <person name="Kuo S."/>
            <person name="Philippsen P."/>
        </authorList>
    </citation>
    <scope>GENOME REANNOTATION</scope>
    <source>
        <strain evidence="12">ATCC 10895 / CBS 109.51 / FGSC 9923 / NRRL Y-1056</strain>
    </source>
</reference>
<proteinExistence type="inferred from homology"/>
<keyword evidence="8 10" id="KW-0687">Ribonucleoprotein</keyword>
<evidence type="ECO:0000256" key="1">
    <source>
        <dbReference type="ARBA" id="ARBA00004496"/>
    </source>
</evidence>
<dbReference type="GO" id="GO:0006614">
    <property type="term" value="P:SRP-dependent cotranslational protein targeting to membrane"/>
    <property type="evidence" value="ECO:0000318"/>
    <property type="project" value="GO_Central"/>
</dbReference>
<keyword evidence="6 10" id="KW-0733">Signal recognition particle</keyword>
<dbReference type="PANTHER" id="PTHR12860:SF0">
    <property type="entry name" value="SIGNAL RECOGNITION PARTICLE SUBUNIT SRP68"/>
    <property type="match status" value="1"/>
</dbReference>
<dbReference type="AlphaFoldDB" id="Q755H6"/>
<dbReference type="GO" id="GO:0005047">
    <property type="term" value="F:signal recognition particle binding"/>
    <property type="evidence" value="ECO:0000318"/>
    <property type="project" value="GO_Central"/>
</dbReference>
<evidence type="ECO:0000256" key="3">
    <source>
        <dbReference type="ARBA" id="ARBA00009352"/>
    </source>
</evidence>
<dbReference type="Pfam" id="PF16969">
    <property type="entry name" value="SRP68"/>
    <property type="match status" value="1"/>
</dbReference>
<dbReference type="GO" id="GO:0008312">
    <property type="term" value="F:7S RNA binding"/>
    <property type="evidence" value="ECO:0007669"/>
    <property type="project" value="InterPro"/>
</dbReference>
<dbReference type="eggNOG" id="KOG2460">
    <property type="taxonomic scope" value="Eukaryota"/>
</dbReference>
<sequence>MVTAVKYSPLRATYGVRSDQYLEDYDDYRHYHGKLNAKLMSLRRRLQLTTRDTRRYSAKEKYSKVGAAEYQRNRLHGLAMLLHAERDIAYAETLKLRARERGWLKKSERRLLTTRLKKAWRTAGKLLEMTADEGRWVVRAELLVYEKLARVEYLVHGKHSRRKDSDRIAQELALSVAALEYLCTEGEVAAETVATINGRFDYMLRQHAQCFSSAELQAFTAKVVNTRKDDPLLVLLLAHGYELPVEGAAAADGGLQTEVKWRSYNAQIHEPNVARLLNEIKTQDATQVSEHDDPVLKWNAAIDAQRQSMERRQEEGVHYEGEDDQILLTYLQFNYLCATMGRDVALLQPLWVEWQEGRRTARFTKYKQLNHVINNIITHAEEAMGLPGVYSDDELTAYLKLVKVFYRAQLVGRGLAPLYQEEGKHQEALALYAGSMQNLRTAMSAMPRDTAFDPFNILDNVSELQKALESSCRSVAALAEYTGNSSRPAQQYELSLLEKMNTNTFIDYANIYTGNLFPLRPRVMPVSAKPTLFDLAFNYIGCESSAVPPEQTSAAVTPAAETEQPRKRGIFGIFR</sequence>
<dbReference type="GeneID" id="4621623"/>
<dbReference type="InParanoid" id="Q755H6"/>
<comment type="similarity">
    <text evidence="3 10">Belongs to the SRP68 family.</text>
</comment>
<dbReference type="KEGG" id="ago:AGOS_AFL153W"/>
<dbReference type="HOGENOM" id="CLU_018649_2_1_1"/>
<evidence type="ECO:0000256" key="7">
    <source>
        <dbReference type="ARBA" id="ARBA00023242"/>
    </source>
</evidence>
<dbReference type="GO" id="GO:0005786">
    <property type="term" value="C:signal recognition particle, endoplasmic reticulum targeting"/>
    <property type="evidence" value="ECO:0000318"/>
    <property type="project" value="GO_Central"/>
</dbReference>
<organism evidence="11 12">
    <name type="scientific">Eremothecium gossypii (strain ATCC 10895 / CBS 109.51 / FGSC 9923 / NRRL Y-1056)</name>
    <name type="common">Yeast</name>
    <name type="synonym">Ashbya gossypii</name>
    <dbReference type="NCBI Taxonomy" id="284811"/>
    <lineage>
        <taxon>Eukaryota</taxon>
        <taxon>Fungi</taxon>
        <taxon>Dikarya</taxon>
        <taxon>Ascomycota</taxon>
        <taxon>Saccharomycotina</taxon>
        <taxon>Saccharomycetes</taxon>
        <taxon>Saccharomycetales</taxon>
        <taxon>Saccharomycetaceae</taxon>
        <taxon>Eremothecium</taxon>
    </lineage>
</organism>
<keyword evidence="12" id="KW-1185">Reference proteome</keyword>
<dbReference type="GO" id="GO:0005730">
    <property type="term" value="C:nucleolus"/>
    <property type="evidence" value="ECO:0007669"/>
    <property type="project" value="UniProtKB-SubCell"/>
</dbReference>
<comment type="subcellular location">
    <subcellularLocation>
        <location evidence="1 10">Cytoplasm</location>
    </subcellularLocation>
    <subcellularLocation>
        <location evidence="2">Nucleus</location>
        <location evidence="2">Nucleolus</location>
    </subcellularLocation>
</comment>
<evidence type="ECO:0000256" key="4">
    <source>
        <dbReference type="ARBA" id="ARBA00022490"/>
    </source>
</evidence>
<evidence type="ECO:0000256" key="9">
    <source>
        <dbReference type="ARBA" id="ARBA00029498"/>
    </source>
</evidence>
<dbReference type="PANTHER" id="PTHR12860">
    <property type="entry name" value="SIGNAL RECOGNITION PARTICLE 68 KDA PROTEIN"/>
    <property type="match status" value="1"/>
</dbReference>
<reference evidence="11 12" key="1">
    <citation type="journal article" date="2004" name="Science">
        <title>The Ashbya gossypii genome as a tool for mapping the ancient Saccharomyces cerevisiae genome.</title>
        <authorList>
            <person name="Dietrich F.S."/>
            <person name="Voegeli S."/>
            <person name="Brachat S."/>
            <person name="Lerch A."/>
            <person name="Gates K."/>
            <person name="Steiner S."/>
            <person name="Mohr C."/>
            <person name="Pohlmann R."/>
            <person name="Luedi P."/>
            <person name="Choi S."/>
            <person name="Wing R.A."/>
            <person name="Flavier A."/>
            <person name="Gaffney T.D."/>
            <person name="Philippsen P."/>
        </authorList>
    </citation>
    <scope>NUCLEOTIDE SEQUENCE [LARGE SCALE GENOMIC DNA]</scope>
    <source>
        <strain evidence="12">ATCC 10895 / CBS 109.51 / FGSC 9923 / NRRL Y-1056</strain>
    </source>
</reference>
<keyword evidence="7" id="KW-0539">Nucleus</keyword>
<evidence type="ECO:0000256" key="5">
    <source>
        <dbReference type="ARBA" id="ARBA00022884"/>
    </source>
</evidence>
<dbReference type="InterPro" id="IPR038253">
    <property type="entry name" value="SRP68_N_sf"/>
</dbReference>
<evidence type="ECO:0000256" key="6">
    <source>
        <dbReference type="ARBA" id="ARBA00023135"/>
    </source>
</evidence>
<dbReference type="OrthoDB" id="10255118at2759"/>
<dbReference type="RefSeq" id="NP_985397.1">
    <property type="nucleotide sequence ID" value="NM_210751.1"/>
</dbReference>
<keyword evidence="5 10" id="KW-0694">RNA-binding</keyword>
<accession>Q755H6</accession>
<evidence type="ECO:0000256" key="10">
    <source>
        <dbReference type="PIRNR" id="PIRNR038995"/>
    </source>
</evidence>
<dbReference type="OMA" id="LAYIKYN"/>
<dbReference type="EMBL" id="AE016819">
    <property type="protein sequence ID" value="AAS53221.1"/>
    <property type="molecule type" value="Genomic_DNA"/>
</dbReference>
<evidence type="ECO:0000256" key="2">
    <source>
        <dbReference type="ARBA" id="ARBA00004604"/>
    </source>
</evidence>
<name>Q755H6_EREGS</name>
<dbReference type="CDD" id="cd15481">
    <property type="entry name" value="SRP68-RBD"/>
    <property type="match status" value="1"/>
</dbReference>
<dbReference type="InterPro" id="IPR026258">
    <property type="entry name" value="SRP68"/>
</dbReference>